<sequence length="245" mass="31242">MLEFNNTRWGKKDKWYFWELCHLVDKNGKDLKIKGWIREDIFLNKWFVVVQKFKYHDFFRFLKSDICWNSEYFTFSRYPYQYTRNKIITIIEWLPYVFLSILTLFTFFKFQEWFMFTLWVPYIKDEERYWDSIIWDIIWPLFLFLSAWIVWRICNLIDWHEYFVVNEWKKMRWLSFDAIWKIDEIHDLFLVRKLCLYRKKYNVLLKNWNFVFDEWITDVDVISQKLNEKFPDYNLEKLEPNRYLY</sequence>
<feature type="transmembrane region" description="Helical" evidence="1">
    <location>
        <begin position="87"/>
        <end position="108"/>
    </location>
</feature>
<feature type="transmembrane region" description="Helical" evidence="1">
    <location>
        <begin position="128"/>
        <end position="151"/>
    </location>
</feature>
<name>K1Z4Z3_9BACT</name>
<evidence type="ECO:0000256" key="1">
    <source>
        <dbReference type="SAM" id="Phobius"/>
    </source>
</evidence>
<reference evidence="2" key="1">
    <citation type="journal article" date="2012" name="Science">
        <title>Fermentation, hydrogen, and sulfur metabolism in multiple uncultivated bacterial phyla.</title>
        <authorList>
            <person name="Wrighton K.C."/>
            <person name="Thomas B.C."/>
            <person name="Sharon I."/>
            <person name="Miller C.S."/>
            <person name="Castelle C.J."/>
            <person name="VerBerkmoes N.C."/>
            <person name="Wilkins M.J."/>
            <person name="Hettich R.L."/>
            <person name="Lipton M.S."/>
            <person name="Williams K.H."/>
            <person name="Long P.E."/>
            <person name="Banfield J.F."/>
        </authorList>
    </citation>
    <scope>NUCLEOTIDE SEQUENCE [LARGE SCALE GENOMIC DNA]</scope>
</reference>
<proteinExistence type="predicted"/>
<dbReference type="AlphaFoldDB" id="K1Z4Z3"/>
<gene>
    <name evidence="2" type="ORF">ACD_71C00094G0003</name>
</gene>
<comment type="caution">
    <text evidence="2">The sequence shown here is derived from an EMBL/GenBank/DDBJ whole genome shotgun (WGS) entry which is preliminary data.</text>
</comment>
<accession>K1Z4Z3</accession>
<keyword evidence="1" id="KW-1133">Transmembrane helix</keyword>
<organism evidence="2">
    <name type="scientific">uncultured bacterium</name>
    <name type="common">gcode 4</name>
    <dbReference type="NCBI Taxonomy" id="1234023"/>
    <lineage>
        <taxon>Bacteria</taxon>
        <taxon>environmental samples</taxon>
    </lineage>
</organism>
<dbReference type="EMBL" id="AMFJ01028825">
    <property type="protein sequence ID" value="EKD44577.1"/>
    <property type="molecule type" value="Genomic_DNA"/>
</dbReference>
<protein>
    <submittedName>
        <fullName evidence="2">Uncharacterized protein</fullName>
    </submittedName>
</protein>
<evidence type="ECO:0000313" key="2">
    <source>
        <dbReference type="EMBL" id="EKD44577.1"/>
    </source>
</evidence>
<keyword evidence="1" id="KW-0812">Transmembrane</keyword>
<keyword evidence="1" id="KW-0472">Membrane</keyword>